<feature type="region of interest" description="Disordered" evidence="2">
    <location>
        <begin position="29"/>
        <end position="70"/>
    </location>
</feature>
<keyword evidence="1" id="KW-0863">Zinc-finger</keyword>
<reference evidence="3" key="1">
    <citation type="submission" date="2021-02" db="EMBL/GenBank/DDBJ databases">
        <authorList>
            <person name="Bekaert M."/>
        </authorList>
    </citation>
    <scope>NUCLEOTIDE SEQUENCE</scope>
    <source>
        <strain evidence="3">IoA-00</strain>
    </source>
</reference>
<dbReference type="GO" id="GO:0008270">
    <property type="term" value="F:zinc ion binding"/>
    <property type="evidence" value="ECO:0007669"/>
    <property type="project" value="UniProtKB-KW"/>
</dbReference>
<sequence>MIMVSWASRRFVASDSESEEDYNLVQHNSSSAKVAGSNHHPHQQHLHRTIPGGGEGAPPLPPNQNNSSPQLSLTEFLHLPELLECEFTPNEEIFIEGGPAGIRSLDTDPFLKIEEDEPENWQQTRRPADIQDFRPIDIKRQEHIYEFIITESNHCQVLKVIQKIFVEGMTKYLNLSSDIIDRLFPSLDLLIDIHFKFLEELRVRQNQEPIVDTIDDILLSQFSATLPLLVVEITKYFTHDLVCAAACCNLACLRLLSVEQKLKVNDFVFSGSMDNNYCLTSSISNSYRFFLRKQTEQGRSTSKPQAIEAAFTFLKVIDYINNLPIPTKANPNPNFYSMSVISCLKKGRGLGYFSEQASESYHHAFPYIFSRVSERSLGILEK</sequence>
<keyword evidence="1" id="KW-0862">Zinc</keyword>
<dbReference type="InterPro" id="IPR000219">
    <property type="entry name" value="DH_dom"/>
</dbReference>
<dbReference type="GO" id="GO:0005085">
    <property type="term" value="F:guanyl-nucleotide exchange factor activity"/>
    <property type="evidence" value="ECO:0007669"/>
    <property type="project" value="InterPro"/>
</dbReference>
<dbReference type="InterPro" id="IPR035899">
    <property type="entry name" value="DBL_dom_sf"/>
</dbReference>
<evidence type="ECO:0000256" key="2">
    <source>
        <dbReference type="SAM" id="MobiDB-lite"/>
    </source>
</evidence>
<dbReference type="SUPFAM" id="SSF48065">
    <property type="entry name" value="DBL homology domain (DH-domain)"/>
    <property type="match status" value="1"/>
</dbReference>
<dbReference type="PROSITE" id="PS50010">
    <property type="entry name" value="DH_2"/>
    <property type="match status" value="1"/>
</dbReference>
<accession>A0A7R8H3V2</accession>
<dbReference type="EMBL" id="HG994593">
    <property type="protein sequence ID" value="CAF2848128.1"/>
    <property type="molecule type" value="Genomic_DNA"/>
</dbReference>
<evidence type="ECO:0000256" key="1">
    <source>
        <dbReference type="ARBA" id="ARBA00022771"/>
    </source>
</evidence>
<dbReference type="Proteomes" id="UP000675881">
    <property type="component" value="Chromosome 14"/>
</dbReference>
<proteinExistence type="predicted"/>
<organism evidence="3 4">
    <name type="scientific">Lepeophtheirus salmonis</name>
    <name type="common">Salmon louse</name>
    <name type="synonym">Caligus salmonis</name>
    <dbReference type="NCBI Taxonomy" id="72036"/>
    <lineage>
        <taxon>Eukaryota</taxon>
        <taxon>Metazoa</taxon>
        <taxon>Ecdysozoa</taxon>
        <taxon>Arthropoda</taxon>
        <taxon>Crustacea</taxon>
        <taxon>Multicrustacea</taxon>
        <taxon>Hexanauplia</taxon>
        <taxon>Copepoda</taxon>
        <taxon>Siphonostomatoida</taxon>
        <taxon>Caligidae</taxon>
        <taxon>Lepeophtheirus</taxon>
    </lineage>
</organism>
<dbReference type="PANTHER" id="PTHR13944:SF21">
    <property type="entry name" value="CYSTS, ISOFORM C"/>
    <property type="match status" value="1"/>
</dbReference>
<keyword evidence="1" id="KW-0479">Metal-binding</keyword>
<gene>
    <name evidence="3" type="ORF">LSAA_5594</name>
</gene>
<evidence type="ECO:0000313" key="3">
    <source>
        <dbReference type="EMBL" id="CAF2848128.1"/>
    </source>
</evidence>
<evidence type="ECO:0000313" key="4">
    <source>
        <dbReference type="Proteomes" id="UP000675881"/>
    </source>
</evidence>
<dbReference type="OrthoDB" id="28045at2759"/>
<dbReference type="InterPro" id="IPR051632">
    <property type="entry name" value="Rho_GEF"/>
</dbReference>
<feature type="compositionally biased region" description="Basic residues" evidence="2">
    <location>
        <begin position="39"/>
        <end position="48"/>
    </location>
</feature>
<dbReference type="AlphaFoldDB" id="A0A7R8H3V2"/>
<dbReference type="Gene3D" id="1.20.900.10">
    <property type="entry name" value="Dbl homology (DH) domain"/>
    <property type="match status" value="1"/>
</dbReference>
<dbReference type="GO" id="GO:0035023">
    <property type="term" value="P:regulation of Rho protein signal transduction"/>
    <property type="evidence" value="ECO:0007669"/>
    <property type="project" value="TreeGrafter"/>
</dbReference>
<dbReference type="Pfam" id="PF00621">
    <property type="entry name" value="RhoGEF"/>
    <property type="match status" value="1"/>
</dbReference>
<keyword evidence="4" id="KW-1185">Reference proteome</keyword>
<protein>
    <submittedName>
        <fullName evidence="3">ARHGEF18</fullName>
    </submittedName>
</protein>
<dbReference type="PANTHER" id="PTHR13944">
    <property type="entry name" value="AGAP007712-PA"/>
    <property type="match status" value="1"/>
</dbReference>
<name>A0A7R8H3V2_LEPSM</name>